<dbReference type="Proteomes" id="UP000325849">
    <property type="component" value="Unassembled WGS sequence"/>
</dbReference>
<protein>
    <submittedName>
        <fullName evidence="3">Uncharacterized protein</fullName>
    </submittedName>
</protein>
<accession>A0A5N8VBX7</accession>
<organism evidence="3 4">
    <name type="scientific">Streptomyces adustus</name>
    <dbReference type="NCBI Taxonomy" id="1609272"/>
    <lineage>
        <taxon>Bacteria</taxon>
        <taxon>Bacillati</taxon>
        <taxon>Actinomycetota</taxon>
        <taxon>Actinomycetes</taxon>
        <taxon>Kitasatosporales</taxon>
        <taxon>Streptomycetaceae</taxon>
        <taxon>Streptomyces</taxon>
    </lineage>
</organism>
<comment type="caution">
    <text evidence="3">The sequence shown here is derived from an EMBL/GenBank/DDBJ whole genome shotgun (WGS) entry which is preliminary data.</text>
</comment>
<evidence type="ECO:0000256" key="1">
    <source>
        <dbReference type="SAM" id="Coils"/>
    </source>
</evidence>
<reference evidence="3 4" key="1">
    <citation type="submission" date="2019-07" db="EMBL/GenBank/DDBJ databases">
        <title>New species of Amycolatopsis and Streptomyces.</title>
        <authorList>
            <person name="Duangmal K."/>
            <person name="Teo W.F.A."/>
            <person name="Lipun K."/>
        </authorList>
    </citation>
    <scope>NUCLEOTIDE SEQUENCE [LARGE SCALE GENOMIC DNA]</scope>
    <source>
        <strain evidence="3 4">NBRC 109810</strain>
    </source>
</reference>
<evidence type="ECO:0000256" key="2">
    <source>
        <dbReference type="SAM" id="MobiDB-lite"/>
    </source>
</evidence>
<dbReference type="EMBL" id="VJZD01000026">
    <property type="protein sequence ID" value="MPY31485.1"/>
    <property type="molecule type" value="Genomic_DNA"/>
</dbReference>
<evidence type="ECO:0000313" key="4">
    <source>
        <dbReference type="Proteomes" id="UP000325849"/>
    </source>
</evidence>
<feature type="coiled-coil region" evidence="1">
    <location>
        <begin position="2"/>
        <end position="46"/>
    </location>
</feature>
<keyword evidence="4" id="KW-1185">Reference proteome</keyword>
<proteinExistence type="predicted"/>
<feature type="region of interest" description="Disordered" evidence="2">
    <location>
        <begin position="58"/>
        <end position="85"/>
    </location>
</feature>
<name>A0A5N8VBX7_9ACTN</name>
<dbReference type="AlphaFoldDB" id="A0A5N8VBX7"/>
<sequence length="85" mass="9531">MRAELDELEEQLTKQLAELRAERNELAVAERVLERVSQQLADERAVLIAVSCVNCPTAGSPHAGGRRRCRPEIRREPDREAPGGR</sequence>
<gene>
    <name evidence="3" type="ORF">FNH09_09300</name>
</gene>
<keyword evidence="1" id="KW-0175">Coiled coil</keyword>
<evidence type="ECO:0000313" key="3">
    <source>
        <dbReference type="EMBL" id="MPY31485.1"/>
    </source>
</evidence>
<feature type="compositionally biased region" description="Basic and acidic residues" evidence="2">
    <location>
        <begin position="70"/>
        <end position="85"/>
    </location>
</feature>